<comment type="subcellular location">
    <subcellularLocation>
        <location evidence="1">Chromosome</location>
        <location evidence="1">Centromere</location>
    </subcellularLocation>
    <subcellularLocation>
        <location evidence="3">Nucleus</location>
    </subcellularLocation>
</comment>
<evidence type="ECO:0000313" key="5">
    <source>
        <dbReference type="EMBL" id="GKV24247.1"/>
    </source>
</evidence>
<dbReference type="InterPro" id="IPR051357">
    <property type="entry name" value="H3K9_HMTase_SUVAR3-9"/>
</dbReference>
<evidence type="ECO:0000313" key="6">
    <source>
        <dbReference type="Proteomes" id="UP001054252"/>
    </source>
</evidence>
<keyword evidence="2 3" id="KW-0539">Nucleus</keyword>
<dbReference type="PANTHER" id="PTHR45660:SF55">
    <property type="entry name" value="HISTONE-LYSINE N-METHYLTRANSFERASE, H3 LYSINE-9 SPECIFIC SUVH5-LIKE"/>
    <property type="match status" value="1"/>
</dbReference>
<sequence>MSNVNRNRRDEGVLLNPPKLSKCNEKKVLPDAGSQKVMFPGHKDEAGVTEWSIRRREVKEAVYLYRENLYKFSRERRKKCKDGTHWSDHLMAAKLLGKQGRWVNRSKQFGHVPGIRIGDEFLWRAELKIVGLHHQLINGIDYMRLPNEKILATSIVDSGRYANGVGSFNTLVYCGQGENPNVQTGNGKLKDQKLERGNLALKNNMEAKVPVRVIRKYKKNSVGCASMGARTMKKTEGYKYVYDGLYFVDSLWKERGSFGKMVFKFLLKRIPGQLDLNWRKL</sequence>
<feature type="domain" description="YDG" evidence="4">
    <location>
        <begin position="110"/>
        <end position="269"/>
    </location>
</feature>
<proteinExistence type="predicted"/>
<dbReference type="GO" id="GO:0003690">
    <property type="term" value="F:double-stranded DNA binding"/>
    <property type="evidence" value="ECO:0007669"/>
    <property type="project" value="TreeGrafter"/>
</dbReference>
<organism evidence="5 6">
    <name type="scientific">Rubroshorea leprosula</name>
    <dbReference type="NCBI Taxonomy" id="152421"/>
    <lineage>
        <taxon>Eukaryota</taxon>
        <taxon>Viridiplantae</taxon>
        <taxon>Streptophyta</taxon>
        <taxon>Embryophyta</taxon>
        <taxon>Tracheophyta</taxon>
        <taxon>Spermatophyta</taxon>
        <taxon>Magnoliopsida</taxon>
        <taxon>eudicotyledons</taxon>
        <taxon>Gunneridae</taxon>
        <taxon>Pentapetalae</taxon>
        <taxon>rosids</taxon>
        <taxon>malvids</taxon>
        <taxon>Malvales</taxon>
        <taxon>Dipterocarpaceae</taxon>
        <taxon>Rubroshorea</taxon>
    </lineage>
</organism>
<dbReference type="SUPFAM" id="SSF88697">
    <property type="entry name" value="PUA domain-like"/>
    <property type="match status" value="1"/>
</dbReference>
<dbReference type="Pfam" id="PF02182">
    <property type="entry name" value="SAD_SRA"/>
    <property type="match status" value="1"/>
</dbReference>
<evidence type="ECO:0000259" key="4">
    <source>
        <dbReference type="PROSITE" id="PS51015"/>
    </source>
</evidence>
<reference evidence="5 6" key="1">
    <citation type="journal article" date="2021" name="Commun. Biol.">
        <title>The genome of Shorea leprosula (Dipterocarpaceae) highlights the ecological relevance of drought in aseasonal tropical rainforests.</title>
        <authorList>
            <person name="Ng K.K.S."/>
            <person name="Kobayashi M.J."/>
            <person name="Fawcett J.A."/>
            <person name="Hatakeyama M."/>
            <person name="Paape T."/>
            <person name="Ng C.H."/>
            <person name="Ang C.C."/>
            <person name="Tnah L.H."/>
            <person name="Lee C.T."/>
            <person name="Nishiyama T."/>
            <person name="Sese J."/>
            <person name="O'Brien M.J."/>
            <person name="Copetti D."/>
            <person name="Mohd Noor M.I."/>
            <person name="Ong R.C."/>
            <person name="Putra M."/>
            <person name="Sireger I.Z."/>
            <person name="Indrioko S."/>
            <person name="Kosugi Y."/>
            <person name="Izuno A."/>
            <person name="Isagi Y."/>
            <person name="Lee S.L."/>
            <person name="Shimizu K.K."/>
        </authorList>
    </citation>
    <scope>NUCLEOTIDE SEQUENCE [LARGE SCALE GENOMIC DNA]</scope>
    <source>
        <strain evidence="5">214</strain>
    </source>
</reference>
<dbReference type="SMART" id="SM00466">
    <property type="entry name" value="SRA"/>
    <property type="match status" value="1"/>
</dbReference>
<evidence type="ECO:0000256" key="3">
    <source>
        <dbReference type="PROSITE-ProRule" id="PRU00358"/>
    </source>
</evidence>
<dbReference type="GO" id="GO:0042054">
    <property type="term" value="F:histone methyltransferase activity"/>
    <property type="evidence" value="ECO:0007669"/>
    <property type="project" value="TreeGrafter"/>
</dbReference>
<comment type="caution">
    <text evidence="5">The sequence shown here is derived from an EMBL/GenBank/DDBJ whole genome shotgun (WGS) entry which is preliminary data.</text>
</comment>
<dbReference type="Gene3D" id="2.30.280.10">
    <property type="entry name" value="SRA-YDG"/>
    <property type="match status" value="1"/>
</dbReference>
<gene>
    <name evidence="5" type="ORF">SLEP1_g33880</name>
</gene>
<keyword evidence="6" id="KW-1185">Reference proteome</keyword>
<dbReference type="InterPro" id="IPR003105">
    <property type="entry name" value="SRA_YDG"/>
</dbReference>
<dbReference type="Proteomes" id="UP001054252">
    <property type="component" value="Unassembled WGS sequence"/>
</dbReference>
<dbReference type="GO" id="GO:0005634">
    <property type="term" value="C:nucleus"/>
    <property type="evidence" value="ECO:0007669"/>
    <property type="project" value="UniProtKB-SubCell"/>
</dbReference>
<dbReference type="EMBL" id="BPVZ01000065">
    <property type="protein sequence ID" value="GKV24247.1"/>
    <property type="molecule type" value="Genomic_DNA"/>
</dbReference>
<protein>
    <recommendedName>
        <fullName evidence="4">YDG domain-containing protein</fullName>
    </recommendedName>
</protein>
<dbReference type="PANTHER" id="PTHR45660">
    <property type="entry name" value="HISTONE-LYSINE N-METHYLTRANSFERASE SETMAR"/>
    <property type="match status" value="1"/>
</dbReference>
<evidence type="ECO:0000256" key="1">
    <source>
        <dbReference type="ARBA" id="ARBA00004584"/>
    </source>
</evidence>
<dbReference type="PROSITE" id="PS51015">
    <property type="entry name" value="YDG"/>
    <property type="match status" value="1"/>
</dbReference>
<evidence type="ECO:0000256" key="2">
    <source>
        <dbReference type="ARBA" id="ARBA00023242"/>
    </source>
</evidence>
<accession>A0AAV5KI20</accession>
<dbReference type="AlphaFoldDB" id="A0AAV5KI20"/>
<dbReference type="GO" id="GO:0000775">
    <property type="term" value="C:chromosome, centromeric region"/>
    <property type="evidence" value="ECO:0007669"/>
    <property type="project" value="UniProtKB-SubCell"/>
</dbReference>
<name>A0AAV5KI20_9ROSI</name>
<dbReference type="InterPro" id="IPR015947">
    <property type="entry name" value="PUA-like_sf"/>
</dbReference>
<dbReference type="InterPro" id="IPR036987">
    <property type="entry name" value="SRA-YDG_sf"/>
</dbReference>